<evidence type="ECO:0000256" key="2">
    <source>
        <dbReference type="ARBA" id="ARBA00022737"/>
    </source>
</evidence>
<organism evidence="3">
    <name type="scientific">Cyprideis torosa</name>
    <dbReference type="NCBI Taxonomy" id="163714"/>
    <lineage>
        <taxon>Eukaryota</taxon>
        <taxon>Metazoa</taxon>
        <taxon>Ecdysozoa</taxon>
        <taxon>Arthropoda</taxon>
        <taxon>Crustacea</taxon>
        <taxon>Oligostraca</taxon>
        <taxon>Ostracoda</taxon>
        <taxon>Podocopa</taxon>
        <taxon>Podocopida</taxon>
        <taxon>Cytherocopina</taxon>
        <taxon>Cytheroidea</taxon>
        <taxon>Cytherideidae</taxon>
        <taxon>Cyprideis</taxon>
    </lineage>
</organism>
<dbReference type="SUPFAM" id="SSF117281">
    <property type="entry name" value="Kelch motif"/>
    <property type="match status" value="1"/>
</dbReference>
<accession>A0A7R8ZSF5</accession>
<evidence type="ECO:0000256" key="1">
    <source>
        <dbReference type="ARBA" id="ARBA00022441"/>
    </source>
</evidence>
<keyword evidence="2" id="KW-0677">Repeat</keyword>
<proteinExistence type="predicted"/>
<dbReference type="InterPro" id="IPR015915">
    <property type="entry name" value="Kelch-typ_b-propeller"/>
</dbReference>
<dbReference type="InterPro" id="IPR052125">
    <property type="entry name" value="KLHDC10"/>
</dbReference>
<keyword evidence="1" id="KW-0880">Kelch repeat</keyword>
<dbReference type="Gene3D" id="2.120.10.80">
    <property type="entry name" value="Kelch-type beta propeller"/>
    <property type="match status" value="1"/>
</dbReference>
<name>A0A7R8ZSF5_9CRUS</name>
<dbReference type="EMBL" id="OB664992">
    <property type="protein sequence ID" value="CAD7232684.1"/>
    <property type="molecule type" value="Genomic_DNA"/>
</dbReference>
<dbReference type="GO" id="GO:0032874">
    <property type="term" value="P:positive regulation of stress-activated MAPK cascade"/>
    <property type="evidence" value="ECO:0007669"/>
    <property type="project" value="TreeGrafter"/>
</dbReference>
<dbReference type="PANTHER" id="PTHR46428">
    <property type="entry name" value="KELCH DOMAIN-CONTAINING PROTEIN 10"/>
    <property type="match status" value="1"/>
</dbReference>
<protein>
    <submittedName>
        <fullName evidence="3">Uncharacterized protein</fullName>
    </submittedName>
</protein>
<gene>
    <name evidence="3" type="ORF">CTOB1V02_LOCUS10515</name>
</gene>
<dbReference type="OrthoDB" id="7676067at2759"/>
<dbReference type="PANTHER" id="PTHR46428:SF1">
    <property type="entry name" value="KELCH DOMAIN-CONTAINING PROTEIN 10"/>
    <property type="match status" value="1"/>
</dbReference>
<dbReference type="AlphaFoldDB" id="A0A7R8ZSF5"/>
<reference evidence="3" key="1">
    <citation type="submission" date="2020-11" db="EMBL/GenBank/DDBJ databases">
        <authorList>
            <person name="Tran Van P."/>
        </authorList>
    </citation>
    <scope>NUCLEOTIDE SEQUENCE</scope>
</reference>
<sequence length="138" mass="15699">MGGTDGRRGFSDFWKINLRELVWIRLCIELPHPLYFHSAAVTSAGKLWIFGGVKSVDEISRSKSVFSVWLKVPQLQEMAWEGLLYYNPGLPRLKDETLRSLGIPEQFIRRCTNKTKTGNPHCYCAIYRHMPGAGNEAA</sequence>
<evidence type="ECO:0000313" key="3">
    <source>
        <dbReference type="EMBL" id="CAD7232684.1"/>
    </source>
</evidence>